<sequence>MKINRLYEITTILLNRQTVTAKELAERFQVSTRTIYRDVDVLSTAGVPVYMNKGKGGGIALLESYALNRTLISEAESESLLLAIKTLQATQYPGVDTALEKISALFKKIPEHDWVEVDFSPWGSLPEEQNKFTEIKRAMLQRKVIRFVYVNGNGQKSIRLAEPEKLLFKGNSWYLSAYCRLRRESRTFRISRVKNLEVTDEQFAGRKKIENPEAAEVSQQSLIKVKLQFQAKALSRLYDYFEENAITSGPDGSCVLEAALPEGEWLYSYILSFGSLVEVIEPTHIRNLITNRLRHALALYEP</sequence>
<dbReference type="Pfam" id="PF08279">
    <property type="entry name" value="HTH_11"/>
    <property type="match status" value="1"/>
</dbReference>
<organism evidence="4 5">
    <name type="scientific">Anaerospora hongkongensis</name>
    <dbReference type="NCBI Taxonomy" id="244830"/>
    <lineage>
        <taxon>Bacteria</taxon>
        <taxon>Bacillati</taxon>
        <taxon>Bacillota</taxon>
        <taxon>Negativicutes</taxon>
        <taxon>Selenomonadales</taxon>
        <taxon>Sporomusaceae</taxon>
        <taxon>Anaerospora</taxon>
    </lineage>
</organism>
<dbReference type="PIRSF" id="PIRSF016838">
    <property type="entry name" value="PafC"/>
    <property type="match status" value="1"/>
</dbReference>
<evidence type="ECO:0000256" key="2">
    <source>
        <dbReference type="ARBA" id="ARBA00023163"/>
    </source>
</evidence>
<feature type="domain" description="HTH deoR-type" evidence="3">
    <location>
        <begin position="2"/>
        <end position="60"/>
    </location>
</feature>
<dbReference type="GO" id="GO:0003700">
    <property type="term" value="F:DNA-binding transcription factor activity"/>
    <property type="evidence" value="ECO:0007669"/>
    <property type="project" value="InterPro"/>
</dbReference>
<dbReference type="RefSeq" id="WP_132075620.1">
    <property type="nucleotide sequence ID" value="NZ_SLUI01000002.1"/>
</dbReference>
<protein>
    <submittedName>
        <fullName evidence="4">Putative DNA-binding transcriptional regulator YafY</fullName>
    </submittedName>
</protein>
<dbReference type="InterPro" id="IPR028349">
    <property type="entry name" value="PafC-like"/>
</dbReference>
<evidence type="ECO:0000313" key="4">
    <source>
        <dbReference type="EMBL" id="TCL39306.1"/>
    </source>
</evidence>
<evidence type="ECO:0000256" key="1">
    <source>
        <dbReference type="ARBA" id="ARBA00023015"/>
    </source>
</evidence>
<gene>
    <name evidence="4" type="ORF">EV210_102220</name>
</gene>
<accession>A0A4R1Q9H0</accession>
<dbReference type="PROSITE" id="PS52050">
    <property type="entry name" value="WYL"/>
    <property type="match status" value="1"/>
</dbReference>
<dbReference type="InterPro" id="IPR057727">
    <property type="entry name" value="WCX_dom"/>
</dbReference>
<dbReference type="SUPFAM" id="SSF46785">
    <property type="entry name" value="Winged helix' DNA-binding domain"/>
    <property type="match status" value="1"/>
</dbReference>
<dbReference type="Proteomes" id="UP000295063">
    <property type="component" value="Unassembled WGS sequence"/>
</dbReference>
<keyword evidence="4" id="KW-0238">DNA-binding</keyword>
<dbReference type="InterPro" id="IPR026881">
    <property type="entry name" value="WYL_dom"/>
</dbReference>
<dbReference type="PANTHER" id="PTHR34580">
    <property type="match status" value="1"/>
</dbReference>
<dbReference type="InterPro" id="IPR036388">
    <property type="entry name" value="WH-like_DNA-bd_sf"/>
</dbReference>
<dbReference type="AlphaFoldDB" id="A0A4R1Q9H0"/>
<dbReference type="Pfam" id="PF13280">
    <property type="entry name" value="WYL"/>
    <property type="match status" value="1"/>
</dbReference>
<dbReference type="InterPro" id="IPR013196">
    <property type="entry name" value="HTH_11"/>
</dbReference>
<dbReference type="Gene3D" id="1.10.10.10">
    <property type="entry name" value="Winged helix-like DNA-binding domain superfamily/Winged helix DNA-binding domain"/>
    <property type="match status" value="1"/>
</dbReference>
<keyword evidence="1" id="KW-0805">Transcription regulation</keyword>
<dbReference type="EMBL" id="SLUI01000002">
    <property type="protein sequence ID" value="TCL39306.1"/>
    <property type="molecule type" value="Genomic_DNA"/>
</dbReference>
<dbReference type="InterPro" id="IPR001034">
    <property type="entry name" value="DeoR_HTH"/>
</dbReference>
<dbReference type="OrthoDB" id="9767131at2"/>
<dbReference type="Pfam" id="PF25583">
    <property type="entry name" value="WCX"/>
    <property type="match status" value="1"/>
</dbReference>
<evidence type="ECO:0000259" key="3">
    <source>
        <dbReference type="PROSITE" id="PS51000"/>
    </source>
</evidence>
<dbReference type="SMART" id="SM00420">
    <property type="entry name" value="HTH_DEOR"/>
    <property type="match status" value="1"/>
</dbReference>
<keyword evidence="5" id="KW-1185">Reference proteome</keyword>
<reference evidence="4 5" key="1">
    <citation type="submission" date="2019-03" db="EMBL/GenBank/DDBJ databases">
        <title>Genomic Encyclopedia of Type Strains, Phase IV (KMG-IV): sequencing the most valuable type-strain genomes for metagenomic binning, comparative biology and taxonomic classification.</title>
        <authorList>
            <person name="Goeker M."/>
        </authorList>
    </citation>
    <scope>NUCLEOTIDE SEQUENCE [LARGE SCALE GENOMIC DNA]</scope>
    <source>
        <strain evidence="4 5">DSM 15969</strain>
    </source>
</reference>
<dbReference type="InterPro" id="IPR051534">
    <property type="entry name" value="CBASS_pafABC_assoc_protein"/>
</dbReference>
<dbReference type="PROSITE" id="PS51000">
    <property type="entry name" value="HTH_DEOR_2"/>
    <property type="match status" value="1"/>
</dbReference>
<evidence type="ECO:0000313" key="5">
    <source>
        <dbReference type="Proteomes" id="UP000295063"/>
    </source>
</evidence>
<dbReference type="PANTHER" id="PTHR34580:SF1">
    <property type="entry name" value="PROTEIN PAFC"/>
    <property type="match status" value="1"/>
</dbReference>
<keyword evidence="2" id="KW-0804">Transcription</keyword>
<proteinExistence type="predicted"/>
<dbReference type="InterPro" id="IPR036390">
    <property type="entry name" value="WH_DNA-bd_sf"/>
</dbReference>
<comment type="caution">
    <text evidence="4">The sequence shown here is derived from an EMBL/GenBank/DDBJ whole genome shotgun (WGS) entry which is preliminary data.</text>
</comment>
<name>A0A4R1Q9H0_9FIRM</name>
<dbReference type="GO" id="GO:0003677">
    <property type="term" value="F:DNA binding"/>
    <property type="evidence" value="ECO:0007669"/>
    <property type="project" value="UniProtKB-KW"/>
</dbReference>